<protein>
    <submittedName>
        <fullName evidence="1">Uncharacterized protein</fullName>
    </submittedName>
</protein>
<comment type="caution">
    <text evidence="1">The sequence shown here is derived from an EMBL/GenBank/DDBJ whole genome shotgun (WGS) entry which is preliminary data.</text>
</comment>
<dbReference type="EMBL" id="JAYMYS010000006">
    <property type="protein sequence ID" value="KAK7389259.1"/>
    <property type="molecule type" value="Genomic_DNA"/>
</dbReference>
<evidence type="ECO:0000313" key="1">
    <source>
        <dbReference type="EMBL" id="KAK7389259.1"/>
    </source>
</evidence>
<dbReference type="AlphaFoldDB" id="A0AAN9S7X0"/>
<evidence type="ECO:0000313" key="2">
    <source>
        <dbReference type="Proteomes" id="UP001386955"/>
    </source>
</evidence>
<accession>A0AAN9S7X0</accession>
<reference evidence="1 2" key="1">
    <citation type="submission" date="2024-01" db="EMBL/GenBank/DDBJ databases">
        <title>The genomes of 5 underutilized Papilionoideae crops provide insights into root nodulation and disease resistanc.</title>
        <authorList>
            <person name="Jiang F."/>
        </authorList>
    </citation>
    <scope>NUCLEOTIDE SEQUENCE [LARGE SCALE GENOMIC DNA]</scope>
    <source>
        <strain evidence="1">DUOXIRENSHENG_FW03</strain>
        <tissue evidence="1">Leaves</tissue>
    </source>
</reference>
<keyword evidence="2" id="KW-1185">Reference proteome</keyword>
<proteinExistence type="predicted"/>
<sequence length="76" mass="8541">MERKVRSGACVSLPNDESGVAVRVSAPLSFALLFRSHSLTLTQTSLFPHHYNNPSSTLFSDRMDTRRNFKFRPLSG</sequence>
<name>A0AAN9S7X0_PSOTE</name>
<gene>
    <name evidence="1" type="ORF">VNO78_24105</name>
</gene>
<organism evidence="1 2">
    <name type="scientific">Psophocarpus tetragonolobus</name>
    <name type="common">Winged bean</name>
    <name type="synonym">Dolichos tetragonolobus</name>
    <dbReference type="NCBI Taxonomy" id="3891"/>
    <lineage>
        <taxon>Eukaryota</taxon>
        <taxon>Viridiplantae</taxon>
        <taxon>Streptophyta</taxon>
        <taxon>Embryophyta</taxon>
        <taxon>Tracheophyta</taxon>
        <taxon>Spermatophyta</taxon>
        <taxon>Magnoliopsida</taxon>
        <taxon>eudicotyledons</taxon>
        <taxon>Gunneridae</taxon>
        <taxon>Pentapetalae</taxon>
        <taxon>rosids</taxon>
        <taxon>fabids</taxon>
        <taxon>Fabales</taxon>
        <taxon>Fabaceae</taxon>
        <taxon>Papilionoideae</taxon>
        <taxon>50 kb inversion clade</taxon>
        <taxon>NPAAA clade</taxon>
        <taxon>indigoferoid/millettioid clade</taxon>
        <taxon>Phaseoleae</taxon>
        <taxon>Psophocarpus</taxon>
    </lineage>
</organism>
<dbReference type="Proteomes" id="UP001386955">
    <property type="component" value="Unassembled WGS sequence"/>
</dbReference>